<dbReference type="SUPFAM" id="SSF53756">
    <property type="entry name" value="UDP-Glycosyltransferase/glycogen phosphorylase"/>
    <property type="match status" value="1"/>
</dbReference>
<dbReference type="Pfam" id="PF13439">
    <property type="entry name" value="Glyco_transf_4"/>
    <property type="match status" value="1"/>
</dbReference>
<dbReference type="GO" id="GO:0009250">
    <property type="term" value="P:glucan biosynthetic process"/>
    <property type="evidence" value="ECO:0007669"/>
    <property type="project" value="InterPro"/>
</dbReference>
<proteinExistence type="predicted"/>
<dbReference type="EMBL" id="CP030840">
    <property type="protein sequence ID" value="AXC14977.1"/>
    <property type="molecule type" value="Genomic_DNA"/>
</dbReference>
<dbReference type="OrthoDB" id="9795068at2"/>
<name>A0A2Z5G833_9BACT</name>
<accession>A0A2Z5G833</accession>
<dbReference type="InterPro" id="IPR050194">
    <property type="entry name" value="Glycosyltransferase_grp1"/>
</dbReference>
<dbReference type="GO" id="GO:0016757">
    <property type="term" value="F:glycosyltransferase activity"/>
    <property type="evidence" value="ECO:0007669"/>
    <property type="project" value="InterPro"/>
</dbReference>
<evidence type="ECO:0000259" key="2">
    <source>
        <dbReference type="Pfam" id="PF13439"/>
    </source>
</evidence>
<dbReference type="NCBIfam" id="TIGR02149">
    <property type="entry name" value="glgA_Coryne"/>
    <property type="match status" value="1"/>
</dbReference>
<dbReference type="InterPro" id="IPR028098">
    <property type="entry name" value="Glyco_trans_4-like_N"/>
</dbReference>
<evidence type="ECO:0000313" key="4">
    <source>
        <dbReference type="Proteomes" id="UP000253606"/>
    </source>
</evidence>
<sequence length="406" mass="45283">MRAALFTREYPPHVYGGAGVHVEYLSWELSRLIEVEVHCWGEQWSDADTLRVIGQQPWTEITSDTSGQFKTALEALSLNLTQIKALSGVDIAHTHTWYVAMAGFLAKKLYGLPFVLTVHSLEPLRAWKAEQLGTGYALSSWMEKTAILDADAVIAVSNGTREDILRAYPEIDPARIHVIYNGINLREYRKTADTDALIRYGVDPTRPYVLFVGRITRQKGVTHLVDAIQYMPPETQVVLCAGAPDTPVIAEEMRHKFHEAKMKNPRIVWIEKMVSKEEAIQLYSNAQVFCCPSVYEPFGIINLEAMACETAVVASATGGIKEVVVDGETGYLVPFEADPVTGFPSHPDQFARDLGAKVTELLGDPQKCERFGKAGRKRAEEVFSWTSVAEQTVHLYMKLIADRKPA</sequence>
<protein>
    <submittedName>
        <fullName evidence="3">Putative glycogen synthase, ADP-glucose transglucosylase</fullName>
    </submittedName>
</protein>
<dbReference type="InterPro" id="IPR001296">
    <property type="entry name" value="Glyco_trans_1"/>
</dbReference>
<dbReference type="RefSeq" id="WP_114209637.1">
    <property type="nucleotide sequence ID" value="NZ_CP030840.1"/>
</dbReference>
<evidence type="ECO:0000259" key="1">
    <source>
        <dbReference type="Pfam" id="PF00534"/>
    </source>
</evidence>
<keyword evidence="4" id="KW-1185">Reference proteome</keyword>
<dbReference type="PANTHER" id="PTHR45947:SF3">
    <property type="entry name" value="SULFOQUINOVOSYL TRANSFERASE SQD2"/>
    <property type="match status" value="1"/>
</dbReference>
<dbReference type="AlphaFoldDB" id="A0A2Z5G833"/>
<dbReference type="Proteomes" id="UP000253606">
    <property type="component" value="Chromosome"/>
</dbReference>
<dbReference type="PANTHER" id="PTHR45947">
    <property type="entry name" value="SULFOQUINOVOSYL TRANSFERASE SQD2"/>
    <property type="match status" value="1"/>
</dbReference>
<feature type="domain" description="Glycosyltransferase subfamily 4-like N-terminal" evidence="2">
    <location>
        <begin position="15"/>
        <end position="186"/>
    </location>
</feature>
<dbReference type="Pfam" id="PF00534">
    <property type="entry name" value="Glycos_transf_1"/>
    <property type="match status" value="1"/>
</dbReference>
<feature type="domain" description="Glycosyl transferase family 1" evidence="1">
    <location>
        <begin position="201"/>
        <end position="378"/>
    </location>
</feature>
<dbReference type="Gene3D" id="3.40.50.2000">
    <property type="entry name" value="Glycogen Phosphorylase B"/>
    <property type="match status" value="2"/>
</dbReference>
<evidence type="ECO:0000313" key="3">
    <source>
        <dbReference type="EMBL" id="AXC14977.1"/>
    </source>
</evidence>
<reference evidence="3 4" key="1">
    <citation type="journal article" date="2018" name="Front. Microbiol.">
        <title>Hydrolytic Capabilities as a Key to Environmental Success: Chitinolytic and Cellulolytic Acidobacteria From Acidic Sub-arctic Soils and Boreal Peatlands.</title>
        <authorList>
            <person name="Belova S.E."/>
            <person name="Ravin N.V."/>
            <person name="Pankratov T.A."/>
            <person name="Rakitin A.L."/>
            <person name="Ivanova A.A."/>
            <person name="Beletsky A.V."/>
            <person name="Mardanov A.V."/>
            <person name="Sinninghe Damste J.S."/>
            <person name="Dedysh S.N."/>
        </authorList>
    </citation>
    <scope>NUCLEOTIDE SEQUENCE [LARGE SCALE GENOMIC DNA]</scope>
    <source>
        <strain evidence="3 4">SBC82</strain>
    </source>
</reference>
<dbReference type="CDD" id="cd03801">
    <property type="entry name" value="GT4_PimA-like"/>
    <property type="match status" value="1"/>
</dbReference>
<gene>
    <name evidence="3" type="ORF">ACPOL_5731</name>
</gene>
<dbReference type="KEGG" id="abas:ACPOL_5731"/>
<dbReference type="InterPro" id="IPR011875">
    <property type="entry name" value="M1P_synthase"/>
</dbReference>
<organism evidence="3 4">
    <name type="scientific">Acidisarcina polymorpha</name>
    <dbReference type="NCBI Taxonomy" id="2211140"/>
    <lineage>
        <taxon>Bacteria</taxon>
        <taxon>Pseudomonadati</taxon>
        <taxon>Acidobacteriota</taxon>
        <taxon>Terriglobia</taxon>
        <taxon>Terriglobales</taxon>
        <taxon>Acidobacteriaceae</taxon>
        <taxon>Acidisarcina</taxon>
    </lineage>
</organism>